<organism evidence="12 13">
    <name type="scientific">Vitrella brassicaformis (strain CCMP3155)</name>
    <dbReference type="NCBI Taxonomy" id="1169540"/>
    <lineage>
        <taxon>Eukaryota</taxon>
        <taxon>Sar</taxon>
        <taxon>Alveolata</taxon>
        <taxon>Colpodellida</taxon>
        <taxon>Vitrellaceae</taxon>
        <taxon>Vitrella</taxon>
    </lineage>
</organism>
<dbReference type="EC" id="2.7.7.7" evidence="2"/>
<keyword evidence="9" id="KW-0175">Coiled coil</keyword>
<dbReference type="SUPFAM" id="SSF56672">
    <property type="entry name" value="DNA/RNA polymerases"/>
    <property type="match status" value="1"/>
</dbReference>
<dbReference type="InParanoid" id="A0A0G4EWL8"/>
<feature type="coiled-coil region" evidence="9">
    <location>
        <begin position="417"/>
        <end position="444"/>
    </location>
</feature>
<evidence type="ECO:0000256" key="10">
    <source>
        <dbReference type="SAM" id="MobiDB-lite"/>
    </source>
</evidence>
<proteinExistence type="inferred from homology"/>
<evidence type="ECO:0000256" key="4">
    <source>
        <dbReference type="ARBA" id="ARBA00022695"/>
    </source>
</evidence>
<keyword evidence="5" id="KW-0235">DNA replication</keyword>
<dbReference type="Gene3D" id="3.30.70.370">
    <property type="match status" value="1"/>
</dbReference>
<feature type="region of interest" description="Disordered" evidence="10">
    <location>
        <begin position="143"/>
        <end position="168"/>
    </location>
</feature>
<evidence type="ECO:0000256" key="1">
    <source>
        <dbReference type="ARBA" id="ARBA00007705"/>
    </source>
</evidence>
<evidence type="ECO:0000256" key="5">
    <source>
        <dbReference type="ARBA" id="ARBA00022705"/>
    </source>
</evidence>
<feature type="compositionally biased region" description="Basic and acidic residues" evidence="10">
    <location>
        <begin position="147"/>
        <end position="156"/>
    </location>
</feature>
<dbReference type="PANTHER" id="PTHR10133:SF27">
    <property type="entry name" value="DNA POLYMERASE NU"/>
    <property type="match status" value="1"/>
</dbReference>
<dbReference type="GO" id="GO:0006261">
    <property type="term" value="P:DNA-templated DNA replication"/>
    <property type="evidence" value="ECO:0007669"/>
    <property type="project" value="InterPro"/>
</dbReference>
<feature type="region of interest" description="Disordered" evidence="10">
    <location>
        <begin position="38"/>
        <end position="81"/>
    </location>
</feature>
<dbReference type="Gene3D" id="1.20.1060.10">
    <property type="entry name" value="Taq DNA Polymerase, Chain T, domain 4"/>
    <property type="match status" value="1"/>
</dbReference>
<dbReference type="Gene3D" id="1.10.150.20">
    <property type="entry name" value="5' to 3' exonuclease, C-terminal subdomain"/>
    <property type="match status" value="1"/>
</dbReference>
<dbReference type="EMBL" id="CDMY01000335">
    <property type="protein sequence ID" value="CEM02751.1"/>
    <property type="molecule type" value="Genomic_DNA"/>
</dbReference>
<evidence type="ECO:0000256" key="3">
    <source>
        <dbReference type="ARBA" id="ARBA00022679"/>
    </source>
</evidence>
<dbReference type="STRING" id="1169540.A0A0G4EWL8"/>
<dbReference type="SMART" id="SM00482">
    <property type="entry name" value="POLAc"/>
    <property type="match status" value="1"/>
</dbReference>
<dbReference type="PANTHER" id="PTHR10133">
    <property type="entry name" value="DNA POLYMERASE I"/>
    <property type="match status" value="1"/>
</dbReference>
<keyword evidence="6" id="KW-0239">DNA-directed DNA polymerase</keyword>
<evidence type="ECO:0000313" key="12">
    <source>
        <dbReference type="EMBL" id="CEM02751.1"/>
    </source>
</evidence>
<evidence type="ECO:0000313" key="13">
    <source>
        <dbReference type="Proteomes" id="UP000041254"/>
    </source>
</evidence>
<reference evidence="12 13" key="1">
    <citation type="submission" date="2014-11" db="EMBL/GenBank/DDBJ databases">
        <authorList>
            <person name="Zhu J."/>
            <person name="Qi W."/>
            <person name="Song R."/>
        </authorList>
    </citation>
    <scope>NUCLEOTIDE SEQUENCE [LARGE SCALE GENOMIC DNA]</scope>
</reference>
<keyword evidence="7" id="KW-0238">DNA-binding</keyword>
<comment type="catalytic activity">
    <reaction evidence="8">
        <text>DNA(n) + a 2'-deoxyribonucleoside 5'-triphosphate = DNA(n+1) + diphosphate</text>
        <dbReference type="Rhea" id="RHEA:22508"/>
        <dbReference type="Rhea" id="RHEA-COMP:17339"/>
        <dbReference type="Rhea" id="RHEA-COMP:17340"/>
        <dbReference type="ChEBI" id="CHEBI:33019"/>
        <dbReference type="ChEBI" id="CHEBI:61560"/>
        <dbReference type="ChEBI" id="CHEBI:173112"/>
        <dbReference type="EC" id="2.7.7.7"/>
    </reaction>
</comment>
<evidence type="ECO:0000256" key="7">
    <source>
        <dbReference type="ARBA" id="ARBA00023125"/>
    </source>
</evidence>
<dbReference type="InterPro" id="IPR002298">
    <property type="entry name" value="DNA_polymerase_A"/>
</dbReference>
<dbReference type="InterPro" id="IPR019760">
    <property type="entry name" value="DNA-dir_DNA_pol_A_CS"/>
</dbReference>
<dbReference type="PRINTS" id="PR00868">
    <property type="entry name" value="DNAPOLI"/>
</dbReference>
<protein>
    <recommendedName>
        <fullName evidence="2">DNA-directed DNA polymerase</fullName>
        <ecNumber evidence="2">2.7.7.7</ecNumber>
    </recommendedName>
</protein>
<keyword evidence="13" id="KW-1185">Reference proteome</keyword>
<evidence type="ECO:0000256" key="8">
    <source>
        <dbReference type="ARBA" id="ARBA00049244"/>
    </source>
</evidence>
<name>A0A0G4EWL8_VITBC</name>
<gene>
    <name evidence="12" type="ORF">Vbra_13757</name>
</gene>
<dbReference type="Pfam" id="PF00476">
    <property type="entry name" value="DNA_pol_A"/>
    <property type="match status" value="1"/>
</dbReference>
<dbReference type="GO" id="GO:0003887">
    <property type="term" value="F:DNA-directed DNA polymerase activity"/>
    <property type="evidence" value="ECO:0007669"/>
    <property type="project" value="UniProtKB-KW"/>
</dbReference>
<keyword evidence="3" id="KW-0808">Transferase</keyword>
<dbReference type="Proteomes" id="UP000041254">
    <property type="component" value="Unassembled WGS sequence"/>
</dbReference>
<comment type="similarity">
    <text evidence="1">Belongs to the DNA polymerase type-A family.</text>
</comment>
<dbReference type="AlphaFoldDB" id="A0A0G4EWL8"/>
<sequence>MKDLRWLEENCPYIYKRGGFANRQDTVCRPSAIRSADGTITPFSPIPTSAQPPSSVAAAKTPAAKASRGVPSPESEASAHAPVSASAAPAYAAQLSAAAGDEANLWTSAVAAAREEQQNLPLALVTASARSERSDRNADANAMIQDDQQKQPDGEPRPLGILPSTKRDDCPPFDVPALVEALKVGITIRPLANVRLAAFLRGAEEGSPVFFFRGGSIAFSSQLRGVAGVCLMSEGQLVLVGGAEPSLCSEAAMQALASCGRPIVPCFSSGKEFLHLYGRATRTMPPSSMTVECVRLLVNALGMEWDEDQFIRQEKQVLVEKCRSASVAAPDKRAESVLEAAACAVHASVCLLIKVLKKYAKGDPVHPIPQIFASMVGETGTRLTIGRNHPACLTYYLMRDAQAAICLVETCGIAFDSRNHAQLLQAWERELNDAKRHTRQLTGLSEQAMNIRSNQQLGDWIESRLNGIELQKWPRTKTGALKVDKATLQTCCTESVQKALSMILNVREMEKKISAYGPFAEHVRGGRLYPTYILGGAVTGRLATKDPNLHSTLRCDEFRSLFAAPPGRALIVADYSQIELRVLAELSRDENMLSAFRTGDDLHTFTASRLLSIPPQQVTKEQRRLAKAVNFGLVYGQGASGLRVYAQTSFGVQLTENEAKTALKLFFQTYPAVALWQQRIRDTSQQHKSIQTPAGRIRHFALVDDRIMTESLNTPVQGGAAEVALLCLSLLYNTLEAWQTDTLIVGVIHDEFILECCKRHASEVQRLVESCMVRAFSLVFPRAPTRGLVSSKVAQTWSEGK</sequence>
<dbReference type="VEuPathDB" id="CryptoDB:Vbra_13757"/>
<evidence type="ECO:0000256" key="9">
    <source>
        <dbReference type="SAM" id="Coils"/>
    </source>
</evidence>
<dbReference type="OrthoDB" id="348430at2759"/>
<evidence type="ECO:0000256" key="6">
    <source>
        <dbReference type="ARBA" id="ARBA00022932"/>
    </source>
</evidence>
<accession>A0A0G4EWL8</accession>
<dbReference type="PROSITE" id="PS00447">
    <property type="entry name" value="DNA_POLYMERASE_A"/>
    <property type="match status" value="1"/>
</dbReference>
<feature type="domain" description="DNA-directed DNA polymerase family A palm" evidence="11">
    <location>
        <begin position="557"/>
        <end position="760"/>
    </location>
</feature>
<evidence type="ECO:0000256" key="2">
    <source>
        <dbReference type="ARBA" id="ARBA00012417"/>
    </source>
</evidence>
<dbReference type="InterPro" id="IPR043502">
    <property type="entry name" value="DNA/RNA_pol_sf"/>
</dbReference>
<keyword evidence="4" id="KW-0548">Nucleotidyltransferase</keyword>
<dbReference type="GO" id="GO:0003677">
    <property type="term" value="F:DNA binding"/>
    <property type="evidence" value="ECO:0007669"/>
    <property type="project" value="UniProtKB-KW"/>
</dbReference>
<dbReference type="InterPro" id="IPR001098">
    <property type="entry name" value="DNA-dir_DNA_pol_A_palm_dom"/>
</dbReference>
<evidence type="ECO:0000259" key="11">
    <source>
        <dbReference type="SMART" id="SM00482"/>
    </source>
</evidence>
<feature type="compositionally biased region" description="Low complexity" evidence="10">
    <location>
        <begin position="52"/>
        <end position="81"/>
    </location>
</feature>
<dbReference type="GO" id="GO:0006302">
    <property type="term" value="P:double-strand break repair"/>
    <property type="evidence" value="ECO:0007669"/>
    <property type="project" value="TreeGrafter"/>
</dbReference>